<dbReference type="PANTHER" id="PTHR30055:SF151">
    <property type="entry name" value="TRANSCRIPTIONAL REGULATORY PROTEIN"/>
    <property type="match status" value="1"/>
</dbReference>
<dbReference type="InterPro" id="IPR004111">
    <property type="entry name" value="Repressor_TetR_C"/>
</dbReference>
<dbReference type="InterPro" id="IPR050109">
    <property type="entry name" value="HTH-type_TetR-like_transc_reg"/>
</dbReference>
<dbReference type="PANTHER" id="PTHR30055">
    <property type="entry name" value="HTH-TYPE TRANSCRIPTIONAL REGULATOR RUTR"/>
    <property type="match status" value="1"/>
</dbReference>
<dbReference type="RefSeq" id="WP_176162766.1">
    <property type="nucleotide sequence ID" value="NZ_CP054929.1"/>
</dbReference>
<dbReference type="AlphaFoldDB" id="A0A7H8N9M8"/>
<evidence type="ECO:0000256" key="3">
    <source>
        <dbReference type="ARBA" id="ARBA00023163"/>
    </source>
</evidence>
<evidence type="ECO:0000313" key="8">
    <source>
        <dbReference type="Proteomes" id="UP000509303"/>
    </source>
</evidence>
<dbReference type="GO" id="GO:0000976">
    <property type="term" value="F:transcription cis-regulatory region binding"/>
    <property type="evidence" value="ECO:0007669"/>
    <property type="project" value="TreeGrafter"/>
</dbReference>
<protein>
    <submittedName>
        <fullName evidence="7">TetR/AcrR family transcriptional regulator C-terminal domain-containing protein</fullName>
    </submittedName>
</protein>
<keyword evidence="3" id="KW-0804">Transcription</keyword>
<evidence type="ECO:0000256" key="2">
    <source>
        <dbReference type="ARBA" id="ARBA00023125"/>
    </source>
</evidence>
<dbReference type="Pfam" id="PF02909">
    <property type="entry name" value="TetR_C_1"/>
    <property type="match status" value="1"/>
</dbReference>
<organism evidence="7 8">
    <name type="scientific">Streptomyces buecherae</name>
    <dbReference type="NCBI Taxonomy" id="2763006"/>
    <lineage>
        <taxon>Bacteria</taxon>
        <taxon>Bacillati</taxon>
        <taxon>Actinomycetota</taxon>
        <taxon>Actinomycetes</taxon>
        <taxon>Kitasatosporales</taxon>
        <taxon>Streptomycetaceae</taxon>
        <taxon>Streptomyces</taxon>
    </lineage>
</organism>
<keyword evidence="2 4" id="KW-0238">DNA-binding</keyword>
<dbReference type="SUPFAM" id="SSF48498">
    <property type="entry name" value="Tetracyclin repressor-like, C-terminal domain"/>
    <property type="match status" value="1"/>
</dbReference>
<dbReference type="Pfam" id="PF00440">
    <property type="entry name" value="TetR_N"/>
    <property type="match status" value="1"/>
</dbReference>
<dbReference type="EMBL" id="CP054929">
    <property type="protein sequence ID" value="QKW51042.1"/>
    <property type="molecule type" value="Genomic_DNA"/>
</dbReference>
<feature type="compositionally biased region" description="Polar residues" evidence="5">
    <location>
        <begin position="1"/>
        <end position="10"/>
    </location>
</feature>
<reference evidence="7 8" key="1">
    <citation type="submission" date="2020-06" db="EMBL/GenBank/DDBJ databases">
        <title>Genome mining for natural products.</title>
        <authorList>
            <person name="Zhang B."/>
            <person name="Shi J."/>
            <person name="Ge H."/>
        </authorList>
    </citation>
    <scope>NUCLEOTIDE SEQUENCE [LARGE SCALE GENOMIC DNA]</scope>
    <source>
        <strain evidence="7 8">NA00687</strain>
    </source>
</reference>
<keyword evidence="8" id="KW-1185">Reference proteome</keyword>
<dbReference type="InterPro" id="IPR001647">
    <property type="entry name" value="HTH_TetR"/>
</dbReference>
<dbReference type="InterPro" id="IPR036271">
    <property type="entry name" value="Tet_transcr_reg_TetR-rel_C_sf"/>
</dbReference>
<evidence type="ECO:0000256" key="4">
    <source>
        <dbReference type="PROSITE-ProRule" id="PRU00335"/>
    </source>
</evidence>
<name>A0A7H8N9M8_9ACTN</name>
<feature type="DNA-binding region" description="H-T-H motif" evidence="4">
    <location>
        <begin position="54"/>
        <end position="73"/>
    </location>
</feature>
<evidence type="ECO:0000313" key="7">
    <source>
        <dbReference type="EMBL" id="QKW51042.1"/>
    </source>
</evidence>
<gene>
    <name evidence="7" type="ORF">HUT08_17560</name>
</gene>
<sequence length="268" mass="29519">MATGSGTSRPRPSVWVAGPSSGKRKADQPAGLDRAKIIAATVRLLDAEGMARFSMRRLAAELGVTAMSVYWYVATKNDLLELALDEVNGEMRLPADGEVDEAGKLVDWRDQLRQLASEYRKILVQHPWVSQLVGEYLNIGPNARAFAEAAQRVIRRSGVPDEGMTGALSVVFQFVYGFGTIEGRFASRCREAGISQDDYFFHVMDTIEADPELEESFGNASRIMRARGGSTVEEMRERDFAFALEMVIAGLEVMRERAGHPADAAREA</sequence>
<dbReference type="PROSITE" id="PS50977">
    <property type="entry name" value="HTH_TETR_2"/>
    <property type="match status" value="1"/>
</dbReference>
<dbReference type="GO" id="GO:0003700">
    <property type="term" value="F:DNA-binding transcription factor activity"/>
    <property type="evidence" value="ECO:0007669"/>
    <property type="project" value="TreeGrafter"/>
</dbReference>
<dbReference type="PRINTS" id="PR00455">
    <property type="entry name" value="HTHTETR"/>
</dbReference>
<dbReference type="Proteomes" id="UP000509303">
    <property type="component" value="Chromosome"/>
</dbReference>
<proteinExistence type="predicted"/>
<dbReference type="SUPFAM" id="SSF46689">
    <property type="entry name" value="Homeodomain-like"/>
    <property type="match status" value="1"/>
</dbReference>
<dbReference type="InterPro" id="IPR009057">
    <property type="entry name" value="Homeodomain-like_sf"/>
</dbReference>
<evidence type="ECO:0000259" key="6">
    <source>
        <dbReference type="PROSITE" id="PS50977"/>
    </source>
</evidence>
<dbReference type="GO" id="GO:0045892">
    <property type="term" value="P:negative regulation of DNA-templated transcription"/>
    <property type="evidence" value="ECO:0007669"/>
    <property type="project" value="InterPro"/>
</dbReference>
<keyword evidence="1" id="KW-0805">Transcription regulation</keyword>
<dbReference type="Gene3D" id="1.10.10.60">
    <property type="entry name" value="Homeodomain-like"/>
    <property type="match status" value="1"/>
</dbReference>
<dbReference type="Gene3D" id="1.10.357.10">
    <property type="entry name" value="Tetracycline Repressor, domain 2"/>
    <property type="match status" value="1"/>
</dbReference>
<feature type="domain" description="HTH tetR-type" evidence="6">
    <location>
        <begin position="31"/>
        <end position="91"/>
    </location>
</feature>
<evidence type="ECO:0000256" key="5">
    <source>
        <dbReference type="SAM" id="MobiDB-lite"/>
    </source>
</evidence>
<evidence type="ECO:0000256" key="1">
    <source>
        <dbReference type="ARBA" id="ARBA00023015"/>
    </source>
</evidence>
<feature type="region of interest" description="Disordered" evidence="5">
    <location>
        <begin position="1"/>
        <end position="29"/>
    </location>
</feature>
<accession>A0A7H8N9M8</accession>